<evidence type="ECO:0000313" key="3">
    <source>
        <dbReference type="EMBL" id="TCL64197.1"/>
    </source>
</evidence>
<keyword evidence="4" id="KW-1185">Reference proteome</keyword>
<dbReference type="NCBIfam" id="TIGR04272">
    <property type="entry name" value="cxxc_cxxc_Mbark"/>
    <property type="match status" value="1"/>
</dbReference>
<dbReference type="InterPro" id="IPR025306">
    <property type="entry name" value="Zn-bnd_dom_prob"/>
</dbReference>
<evidence type="ECO:0000313" key="4">
    <source>
        <dbReference type="Proteomes" id="UP000295008"/>
    </source>
</evidence>
<dbReference type="InterPro" id="IPR026363">
    <property type="entry name" value="CxxC-x17-CxxC_dom"/>
</dbReference>
<feature type="domain" description="Probable zinc-binding" evidence="1">
    <location>
        <begin position="3"/>
        <end position="49"/>
    </location>
</feature>
<dbReference type="Pfam" id="PF13451">
    <property type="entry name" value="zf_Tbcl"/>
    <property type="match status" value="1"/>
</dbReference>
<name>A0A4V2QDK3_HYDET</name>
<comment type="caution">
    <text evidence="3">The sequence shown here is derived from an EMBL/GenBank/DDBJ whole genome shotgun (WGS) entry which is preliminary data.</text>
</comment>
<dbReference type="RefSeq" id="WP_132015145.1">
    <property type="nucleotide sequence ID" value="NZ_SLUN01000019.1"/>
</dbReference>
<protein>
    <submittedName>
        <fullName evidence="3">CxxC-x17-CxxC domain-containing protein</fullName>
    </submittedName>
</protein>
<proteinExistence type="predicted"/>
<dbReference type="Proteomes" id="UP000295008">
    <property type="component" value="Unassembled WGS sequence"/>
</dbReference>
<dbReference type="EMBL" id="SLUN01000019">
    <property type="protein sequence ID" value="TCL64197.1"/>
    <property type="molecule type" value="Genomic_DNA"/>
</dbReference>
<reference evidence="3 4" key="1">
    <citation type="submission" date="2019-03" db="EMBL/GenBank/DDBJ databases">
        <title>Genomic Encyclopedia of Type Strains, Phase IV (KMG-IV): sequencing the most valuable type-strain genomes for metagenomic binning, comparative biology and taxonomic classification.</title>
        <authorList>
            <person name="Goeker M."/>
        </authorList>
    </citation>
    <scope>NUCLEOTIDE SEQUENCE [LARGE SCALE GENOMIC DNA]</scope>
    <source>
        <strain evidence="3 4">LX-B</strain>
    </source>
</reference>
<dbReference type="OrthoDB" id="5505402at2"/>
<dbReference type="AlphaFoldDB" id="A0A4V2QDK3"/>
<feature type="domain" description="CxxC-x17-CxxC" evidence="2">
    <location>
        <begin position="59"/>
        <end position="95"/>
    </location>
</feature>
<organism evidence="3 4">
    <name type="scientific">Hydrogenispora ethanolica</name>
    <dbReference type="NCBI Taxonomy" id="1082276"/>
    <lineage>
        <taxon>Bacteria</taxon>
        <taxon>Bacillati</taxon>
        <taxon>Bacillota</taxon>
        <taxon>Hydrogenispora</taxon>
    </lineage>
</organism>
<gene>
    <name evidence="3" type="ORF">EDC14_10192</name>
</gene>
<sequence length="97" mass="10908">MYQDKTLTCKDCGQDFIFSASEQEFYASKGFENEPGRCPACRSARKQQRGVASTGQRTRQMFDAVCSQCGASTQVPFRPTGEKPVYCRDCFQARKQA</sequence>
<dbReference type="Pfam" id="PF23477">
    <property type="entry name" value="zf_Tbcl_2"/>
    <property type="match status" value="1"/>
</dbReference>
<evidence type="ECO:0000259" key="1">
    <source>
        <dbReference type="Pfam" id="PF13451"/>
    </source>
</evidence>
<evidence type="ECO:0000259" key="2">
    <source>
        <dbReference type="Pfam" id="PF23477"/>
    </source>
</evidence>
<dbReference type="Gene3D" id="3.90.10.10">
    <property type="entry name" value="Cytochrome C3"/>
    <property type="match status" value="1"/>
</dbReference>
<accession>A0A4V2QDK3</accession>